<dbReference type="SUPFAM" id="SSF161065">
    <property type="entry name" value="ATP synthase D chain-like"/>
    <property type="match status" value="1"/>
</dbReference>
<name>A0A4S2MWS2_9PEZI</name>
<accession>A0A4S2MWS2</accession>
<dbReference type="AlphaFoldDB" id="A0A4S2MWS2"/>
<evidence type="ECO:0000256" key="9">
    <source>
        <dbReference type="ARBA" id="ARBA00023128"/>
    </source>
</evidence>
<dbReference type="Gene3D" id="6.10.280.70">
    <property type="match status" value="1"/>
</dbReference>
<evidence type="ECO:0000256" key="11">
    <source>
        <dbReference type="ARBA" id="ARBA00023310"/>
    </source>
</evidence>
<evidence type="ECO:0000256" key="8">
    <source>
        <dbReference type="ARBA" id="ARBA00023065"/>
    </source>
</evidence>
<keyword evidence="14" id="KW-1185">Reference proteome</keyword>
<evidence type="ECO:0000256" key="2">
    <source>
        <dbReference type="ARBA" id="ARBA00006842"/>
    </source>
</evidence>
<keyword evidence="4 12" id="KW-0813">Transport</keyword>
<dbReference type="InterPro" id="IPR036228">
    <property type="entry name" value="ATP_synth_F0_dsu_sf_mt"/>
</dbReference>
<evidence type="ECO:0000256" key="1">
    <source>
        <dbReference type="ARBA" id="ARBA00004273"/>
    </source>
</evidence>
<dbReference type="InterPro" id="IPR008689">
    <property type="entry name" value="ATP_synth_F0_dsu_mt"/>
</dbReference>
<evidence type="ECO:0000256" key="6">
    <source>
        <dbReference type="ARBA" id="ARBA00022781"/>
    </source>
</evidence>
<evidence type="ECO:0000256" key="12">
    <source>
        <dbReference type="PIRNR" id="PIRNR005514"/>
    </source>
</evidence>
<evidence type="ECO:0000313" key="14">
    <source>
        <dbReference type="Proteomes" id="UP000298138"/>
    </source>
</evidence>
<keyword evidence="7 12" id="KW-0999">Mitochondrion inner membrane</keyword>
<dbReference type="FunCoup" id="A0A4S2MWS2">
    <property type="interactions" value="482"/>
</dbReference>
<gene>
    <name evidence="13" type="ORF">EX30DRAFT_341063</name>
</gene>
<dbReference type="Proteomes" id="UP000298138">
    <property type="component" value="Unassembled WGS sequence"/>
</dbReference>
<comment type="function">
    <text evidence="12">Mitochondrial membrane ATP synthase (F(1)F(0) ATP synthase or Complex V) produces ATP from ADP in the presence of a proton gradient across the membrane which is generated by electron transport complexes of the respiratory chain. F-type ATPases consist of two structural domains, F(1) - containing the extramembraneous catalytic core, and F(0) - containing the membrane proton channel, linked together by a central stalk and a peripheral stalk. During catalysis, ATP synthesis in the catalytic domain of F(1) is coupled via a rotary mechanism of the central stalk subunits to proton translocation.</text>
</comment>
<evidence type="ECO:0000256" key="5">
    <source>
        <dbReference type="ARBA" id="ARBA00022547"/>
    </source>
</evidence>
<dbReference type="GO" id="GO:0045259">
    <property type="term" value="C:proton-transporting ATP synthase complex"/>
    <property type="evidence" value="ECO:0007669"/>
    <property type="project" value="UniProtKB-KW"/>
</dbReference>
<sequence length="175" mass="19356">MSAPARSAALKVDWARLSTSLGLKGATAAQLQAFKKRNEDARRKVAALSEAPMEIDFAHYRSVLKNQAVINEIEQSYKSFSPKTYDVNKTLEAISKFEASAIKNAEETKGIVDKEIAQLQKTLANIETARPFHELTVDEVAAAAPEIDEVVEKNVKKGRWDFPGYNEKFGNLSAL</sequence>
<comment type="subcellular location">
    <subcellularLocation>
        <location evidence="1 12">Mitochondrion inner membrane</location>
    </subcellularLocation>
</comment>
<keyword evidence="9 12" id="KW-0496">Mitochondrion</keyword>
<dbReference type="GO" id="GO:0015986">
    <property type="term" value="P:proton motive force-driven ATP synthesis"/>
    <property type="evidence" value="ECO:0007669"/>
    <property type="project" value="UniProtKB-UniRule"/>
</dbReference>
<dbReference type="OrthoDB" id="35799at2759"/>
<keyword evidence="11" id="KW-0066">ATP synthesis</keyword>
<organism evidence="13 14">
    <name type="scientific">Ascodesmis nigricans</name>
    <dbReference type="NCBI Taxonomy" id="341454"/>
    <lineage>
        <taxon>Eukaryota</taxon>
        <taxon>Fungi</taxon>
        <taxon>Dikarya</taxon>
        <taxon>Ascomycota</taxon>
        <taxon>Pezizomycotina</taxon>
        <taxon>Pezizomycetes</taxon>
        <taxon>Pezizales</taxon>
        <taxon>Ascodesmidaceae</taxon>
        <taxon>Ascodesmis</taxon>
    </lineage>
</organism>
<keyword evidence="8 12" id="KW-0406">Ion transport</keyword>
<evidence type="ECO:0000256" key="7">
    <source>
        <dbReference type="ARBA" id="ARBA00022792"/>
    </source>
</evidence>
<keyword evidence="10 12" id="KW-0472">Membrane</keyword>
<dbReference type="PANTHER" id="PTHR12700">
    <property type="entry name" value="ATP SYNTHASE SUBUNIT D, MITOCHONDRIAL"/>
    <property type="match status" value="1"/>
</dbReference>
<keyword evidence="6 12" id="KW-0375">Hydrogen ion transport</keyword>
<proteinExistence type="inferred from homology"/>
<reference evidence="13 14" key="1">
    <citation type="submission" date="2019-04" db="EMBL/GenBank/DDBJ databases">
        <title>Comparative genomics and transcriptomics to analyze fruiting body development in filamentous ascomycetes.</title>
        <authorList>
            <consortium name="DOE Joint Genome Institute"/>
            <person name="Lutkenhaus R."/>
            <person name="Traeger S."/>
            <person name="Breuer J."/>
            <person name="Kuo A."/>
            <person name="Lipzen A."/>
            <person name="Pangilinan J."/>
            <person name="Dilworth D."/>
            <person name="Sandor L."/>
            <person name="Poggeler S."/>
            <person name="Barry K."/>
            <person name="Grigoriev I.V."/>
            <person name="Nowrousian M."/>
        </authorList>
    </citation>
    <scope>NUCLEOTIDE SEQUENCE [LARGE SCALE GENOMIC DNA]</scope>
    <source>
        <strain evidence="13 14">CBS 389.68</strain>
    </source>
</reference>
<evidence type="ECO:0000256" key="10">
    <source>
        <dbReference type="ARBA" id="ARBA00023136"/>
    </source>
</evidence>
<dbReference type="GO" id="GO:0015078">
    <property type="term" value="F:proton transmembrane transporter activity"/>
    <property type="evidence" value="ECO:0007669"/>
    <property type="project" value="InterPro"/>
</dbReference>
<dbReference type="Pfam" id="PF05873">
    <property type="entry name" value="Mt_ATP-synt_D"/>
    <property type="match status" value="1"/>
</dbReference>
<dbReference type="EMBL" id="ML220121">
    <property type="protein sequence ID" value="TGZ81090.1"/>
    <property type="molecule type" value="Genomic_DNA"/>
</dbReference>
<keyword evidence="5" id="KW-0138">CF(0)</keyword>
<dbReference type="STRING" id="341454.A0A4S2MWS2"/>
<dbReference type="PIRSF" id="PIRSF005514">
    <property type="entry name" value="ATPase_F0_D_mt"/>
    <property type="match status" value="1"/>
</dbReference>
<dbReference type="GO" id="GO:0005743">
    <property type="term" value="C:mitochondrial inner membrane"/>
    <property type="evidence" value="ECO:0007669"/>
    <property type="project" value="UniProtKB-SubCell"/>
</dbReference>
<evidence type="ECO:0000256" key="3">
    <source>
        <dbReference type="ARBA" id="ARBA00021688"/>
    </source>
</evidence>
<dbReference type="InParanoid" id="A0A4S2MWS2"/>
<protein>
    <recommendedName>
        <fullName evidence="3 12">ATP synthase subunit d, mitochondrial</fullName>
    </recommendedName>
</protein>
<comment type="similarity">
    <text evidence="2 12">Belongs to the ATPase d subunit family.</text>
</comment>
<evidence type="ECO:0000256" key="4">
    <source>
        <dbReference type="ARBA" id="ARBA00022448"/>
    </source>
</evidence>
<evidence type="ECO:0000313" key="13">
    <source>
        <dbReference type="EMBL" id="TGZ81090.1"/>
    </source>
</evidence>